<name>A0ABT7IZ41_9ACTN</name>
<feature type="compositionally biased region" description="Basic and acidic residues" evidence="1">
    <location>
        <begin position="65"/>
        <end position="84"/>
    </location>
</feature>
<evidence type="ECO:0000256" key="1">
    <source>
        <dbReference type="SAM" id="MobiDB-lite"/>
    </source>
</evidence>
<evidence type="ECO:0000313" key="4">
    <source>
        <dbReference type="Proteomes" id="UP001241926"/>
    </source>
</evidence>
<accession>A0ABT7IZ41</accession>
<sequence length="414" mass="45516">MNVEELVQDTLRDLADEQPPARPGLADRVLVARRRRRTRRVAAVAVATAAVVAVTVAVPQLVEGGGRDDDRRAAQVRSQRDPSAPRKGIAVGQTVLATYYTQKLVAKGKGEGVVERTYWLLDPRTNTYREDGRWSYVAVAPGARTAAVLERDLPANRIGLLDLATGEVERWIPVERGIGGLAYSSDGSQLVATTYDEHPDLGERVQTEGEKDSPLTLVQRNGTTRTGFFLVDVAGGTVVGPWREVEAGRDVWGRADFAFTRDDARLYGRVIGDRDGMEKFYDLSDGDQVEPPADEKHLRWDVPARLSPNGELAALGLTKEVDGKPGEPGKSYSSIRDPRTGAEITKVRGGHLLAWADDRRLFAWERTTGLNDGDGYKDRLVMVTIGSDTIVPLSGERDPDDGFERTWEPVFVTR</sequence>
<reference evidence="3 4" key="1">
    <citation type="submission" date="2023-05" db="EMBL/GenBank/DDBJ databases">
        <title>Streptomyces fuscus sp. nov., a brown-black pigment producing actinomyces isolated from dry sand of Sea duck farm.</title>
        <authorList>
            <person name="Xie J."/>
            <person name="Shen N."/>
        </authorList>
    </citation>
    <scope>NUCLEOTIDE SEQUENCE [LARGE SCALE GENOMIC DNA]</scope>
    <source>
        <strain evidence="3 4">GXMU-J15</strain>
    </source>
</reference>
<dbReference type="InterPro" id="IPR015943">
    <property type="entry name" value="WD40/YVTN_repeat-like_dom_sf"/>
</dbReference>
<dbReference type="EMBL" id="JASJUS010000007">
    <property type="protein sequence ID" value="MDL2076787.1"/>
    <property type="molecule type" value="Genomic_DNA"/>
</dbReference>
<evidence type="ECO:0000313" key="3">
    <source>
        <dbReference type="EMBL" id="MDL2076787.1"/>
    </source>
</evidence>
<dbReference type="RefSeq" id="WP_250746809.1">
    <property type="nucleotide sequence ID" value="NZ_JASJUS010000007.1"/>
</dbReference>
<keyword evidence="2" id="KW-0472">Membrane</keyword>
<feature type="region of interest" description="Disordered" evidence="1">
    <location>
        <begin position="65"/>
        <end position="87"/>
    </location>
</feature>
<keyword evidence="2" id="KW-1133">Transmembrane helix</keyword>
<gene>
    <name evidence="3" type="ORF">QNN03_10100</name>
</gene>
<proteinExistence type="predicted"/>
<keyword evidence="4" id="KW-1185">Reference proteome</keyword>
<evidence type="ECO:0000256" key="2">
    <source>
        <dbReference type="SAM" id="Phobius"/>
    </source>
</evidence>
<organism evidence="3 4">
    <name type="scientific">Streptomyces fuscus</name>
    <dbReference type="NCBI Taxonomy" id="3048495"/>
    <lineage>
        <taxon>Bacteria</taxon>
        <taxon>Bacillati</taxon>
        <taxon>Actinomycetota</taxon>
        <taxon>Actinomycetes</taxon>
        <taxon>Kitasatosporales</taxon>
        <taxon>Streptomycetaceae</taxon>
        <taxon>Streptomyces</taxon>
    </lineage>
</organism>
<comment type="caution">
    <text evidence="3">The sequence shown here is derived from an EMBL/GenBank/DDBJ whole genome shotgun (WGS) entry which is preliminary data.</text>
</comment>
<dbReference type="SUPFAM" id="SSF69322">
    <property type="entry name" value="Tricorn protease domain 2"/>
    <property type="match status" value="1"/>
</dbReference>
<feature type="transmembrane region" description="Helical" evidence="2">
    <location>
        <begin position="41"/>
        <end position="62"/>
    </location>
</feature>
<dbReference type="Gene3D" id="2.130.10.10">
    <property type="entry name" value="YVTN repeat-like/Quinoprotein amine dehydrogenase"/>
    <property type="match status" value="1"/>
</dbReference>
<keyword evidence="2" id="KW-0812">Transmembrane</keyword>
<dbReference type="Proteomes" id="UP001241926">
    <property type="component" value="Unassembled WGS sequence"/>
</dbReference>
<protein>
    <submittedName>
        <fullName evidence="3">WD40 repeat domain-containing protein</fullName>
    </submittedName>
</protein>